<evidence type="ECO:0000256" key="7">
    <source>
        <dbReference type="ARBA" id="ARBA00023136"/>
    </source>
</evidence>
<feature type="transmembrane region" description="Helical" evidence="9">
    <location>
        <begin position="47"/>
        <end position="76"/>
    </location>
</feature>
<dbReference type="InterPro" id="IPR007387">
    <property type="entry name" value="TRAP_DctQ"/>
</dbReference>
<proteinExistence type="inferred from homology"/>
<keyword evidence="2" id="KW-0813">Transport</keyword>
<dbReference type="Proteomes" id="UP001059773">
    <property type="component" value="Chromosome"/>
</dbReference>
<comment type="subcellular location">
    <subcellularLocation>
        <location evidence="1">Cell inner membrane</location>
        <topology evidence="1">Multi-pass membrane protein</topology>
    </subcellularLocation>
</comment>
<name>A0ABY5JRE2_9BACI</name>
<evidence type="ECO:0000256" key="2">
    <source>
        <dbReference type="ARBA" id="ARBA00022448"/>
    </source>
</evidence>
<dbReference type="Pfam" id="PF04290">
    <property type="entry name" value="DctQ"/>
    <property type="match status" value="1"/>
</dbReference>
<evidence type="ECO:0000256" key="4">
    <source>
        <dbReference type="ARBA" id="ARBA00022519"/>
    </source>
</evidence>
<dbReference type="InterPro" id="IPR055348">
    <property type="entry name" value="DctQ"/>
</dbReference>
<feature type="transmembrane region" description="Helical" evidence="9">
    <location>
        <begin position="127"/>
        <end position="148"/>
    </location>
</feature>
<dbReference type="PANTHER" id="PTHR35011">
    <property type="entry name" value="2,3-DIKETO-L-GULONATE TRAP TRANSPORTER SMALL PERMEASE PROTEIN YIAM"/>
    <property type="match status" value="1"/>
</dbReference>
<keyword evidence="12" id="KW-1185">Reference proteome</keyword>
<keyword evidence="6 9" id="KW-1133">Transmembrane helix</keyword>
<feature type="domain" description="Tripartite ATP-independent periplasmic transporters DctQ component" evidence="10">
    <location>
        <begin position="23"/>
        <end position="152"/>
    </location>
</feature>
<accession>A0ABY5JRE2</accession>
<evidence type="ECO:0000256" key="3">
    <source>
        <dbReference type="ARBA" id="ARBA00022475"/>
    </source>
</evidence>
<evidence type="ECO:0000256" key="6">
    <source>
        <dbReference type="ARBA" id="ARBA00022989"/>
    </source>
</evidence>
<evidence type="ECO:0000256" key="5">
    <source>
        <dbReference type="ARBA" id="ARBA00022692"/>
    </source>
</evidence>
<evidence type="ECO:0000313" key="11">
    <source>
        <dbReference type="EMBL" id="UUI02870.1"/>
    </source>
</evidence>
<evidence type="ECO:0000313" key="12">
    <source>
        <dbReference type="Proteomes" id="UP001059773"/>
    </source>
</evidence>
<evidence type="ECO:0000256" key="9">
    <source>
        <dbReference type="SAM" id="Phobius"/>
    </source>
</evidence>
<evidence type="ECO:0000256" key="1">
    <source>
        <dbReference type="ARBA" id="ARBA00004429"/>
    </source>
</evidence>
<keyword evidence="3" id="KW-1003">Cell membrane</keyword>
<reference evidence="11" key="1">
    <citation type="submission" date="2022-07" db="EMBL/GenBank/DDBJ databases">
        <title>FELIX.</title>
        <authorList>
            <person name="Wan K.H."/>
            <person name="Park S."/>
            <person name="Lawrence Q."/>
            <person name="Eichenberger J.P."/>
            <person name="Booth B.W."/>
            <person name="Piaggio A.J."/>
            <person name="Chandler J.C."/>
            <person name="Franklin A.B."/>
            <person name="Celniker S.E."/>
        </authorList>
    </citation>
    <scope>NUCLEOTIDE SEQUENCE</scope>
    <source>
        <strain evidence="11">QA-1986 374</strain>
    </source>
</reference>
<evidence type="ECO:0000256" key="8">
    <source>
        <dbReference type="ARBA" id="ARBA00038436"/>
    </source>
</evidence>
<evidence type="ECO:0000259" key="10">
    <source>
        <dbReference type="Pfam" id="PF04290"/>
    </source>
</evidence>
<feature type="transmembrane region" description="Helical" evidence="9">
    <location>
        <begin position="88"/>
        <end position="107"/>
    </location>
</feature>
<keyword evidence="4" id="KW-0997">Cell inner membrane</keyword>
<sequence length="166" mass="19048">MVKIKKMFNYFETFIASIAFLIMLLVVIVNVLSRIFFNNSFGFTEEIAFICFTYSVFFGTVLLFKTHALIAIDFVVEKLPPKFHKFANILNFSILICANAYFLYLSFTLTLDGWERPTSFLGIPYSFIYLAALIAFALMLAYSISFLVRIIRGEDVVTSVSPENQF</sequence>
<dbReference type="RefSeq" id="WP_256708068.1">
    <property type="nucleotide sequence ID" value="NZ_CP101914.1"/>
</dbReference>
<protein>
    <submittedName>
        <fullName evidence="11">TRAP transporter small permease</fullName>
    </submittedName>
</protein>
<comment type="similarity">
    <text evidence="8">Belongs to the TRAP transporter small permease family.</text>
</comment>
<organism evidence="11 12">
    <name type="scientific">Oceanobacillus jeddahense</name>
    <dbReference type="NCBI Taxonomy" id="1462527"/>
    <lineage>
        <taxon>Bacteria</taxon>
        <taxon>Bacillati</taxon>
        <taxon>Bacillota</taxon>
        <taxon>Bacilli</taxon>
        <taxon>Bacillales</taxon>
        <taxon>Bacillaceae</taxon>
        <taxon>Oceanobacillus</taxon>
    </lineage>
</organism>
<feature type="transmembrane region" description="Helical" evidence="9">
    <location>
        <begin position="12"/>
        <end position="35"/>
    </location>
</feature>
<dbReference type="EMBL" id="CP101914">
    <property type="protein sequence ID" value="UUI02870.1"/>
    <property type="molecule type" value="Genomic_DNA"/>
</dbReference>
<keyword evidence="7 9" id="KW-0472">Membrane</keyword>
<keyword evidence="5 9" id="KW-0812">Transmembrane</keyword>
<gene>
    <name evidence="11" type="ORF">NP439_23030</name>
</gene>